<organism evidence="2 3">
    <name type="scientific">Thalassorhabdomicrobium marinisediminis</name>
    <dbReference type="NCBI Taxonomy" id="2170577"/>
    <lineage>
        <taxon>Bacteria</taxon>
        <taxon>Pseudomonadati</taxon>
        <taxon>Pseudomonadota</taxon>
        <taxon>Alphaproteobacteria</taxon>
        <taxon>Rhodobacterales</taxon>
        <taxon>Paracoccaceae</taxon>
        <taxon>Thalassorhabdomicrobium</taxon>
    </lineage>
</organism>
<feature type="domain" description="Surface lipoprotein assembly modifier C-terminal" evidence="1">
    <location>
        <begin position="253"/>
        <end position="452"/>
    </location>
</feature>
<evidence type="ECO:0000259" key="1">
    <source>
        <dbReference type="Pfam" id="PF04575"/>
    </source>
</evidence>
<evidence type="ECO:0000313" key="2">
    <source>
        <dbReference type="EMBL" id="PVA06938.1"/>
    </source>
</evidence>
<dbReference type="EMBL" id="QCYG01000004">
    <property type="protein sequence ID" value="PVA06938.1"/>
    <property type="molecule type" value="Genomic_DNA"/>
</dbReference>
<proteinExistence type="predicted"/>
<accession>A0A2T7FXT2</accession>
<reference evidence="2 3" key="1">
    <citation type="submission" date="2018-04" db="EMBL/GenBank/DDBJ databases">
        <title>Pelagivirga bohaiensis gen. nov., sp. nov., a bacterium isolated from the Bohai Sea.</title>
        <authorList>
            <person name="Ji X."/>
        </authorList>
    </citation>
    <scope>NUCLEOTIDE SEQUENCE [LARGE SCALE GENOMIC DNA]</scope>
    <source>
        <strain evidence="2 3">BH-SD16</strain>
    </source>
</reference>
<dbReference type="Pfam" id="PF04575">
    <property type="entry name" value="SlipAM"/>
    <property type="match status" value="1"/>
</dbReference>
<dbReference type="AlphaFoldDB" id="A0A2T7FXT2"/>
<evidence type="ECO:0000313" key="3">
    <source>
        <dbReference type="Proteomes" id="UP000244817"/>
    </source>
</evidence>
<gene>
    <name evidence="2" type="ORF">DC363_07250</name>
</gene>
<dbReference type="InterPro" id="IPR007655">
    <property type="entry name" value="Slam_C"/>
</dbReference>
<protein>
    <recommendedName>
        <fullName evidence="1">Surface lipoprotein assembly modifier C-terminal domain-containing protein</fullName>
    </recommendedName>
</protein>
<name>A0A2T7FXT2_9RHOB</name>
<dbReference type="Proteomes" id="UP000244817">
    <property type="component" value="Unassembled WGS sequence"/>
</dbReference>
<sequence length="466" mass="50686">MDNPVRIPSVHRSIHRNLAAATLLVGLTTSSPAETFHLSLEDGRIAARQAVLSGQFELARDFAQALLNANTDDRAALIVLAAAQPQLGSGREGRLAGARAYRLSDTPEDRYEAARLTALAAANEERYTLSQVWLRRAAANAPDDRAYRQTQTDYRGIRRLNPLSVSLGFSIAPSNNVNGGSETELNIIDGLPFVGVLSGDAQALPGVSATADVRLAYAISRGPAHRTSVTGRAYARAVWLSDAAHETSPTSENSDFGSQRLELGLRDERRLAEGFVTTQATVGSSWFGGVHKTNYINGILSYGQALTPQTRAEVTSEVQRTDLQGRSRRSNLRRTLSTKLAYRAESGNRTTLQLSHEEQISDSPNERYEAVTARLSYAFADPVGPFQLSASLGASRTHYADYRIIFKVPDGRTDTRWFGSLSAVVDTLEYAGFVPVATLGVQDTQSNVSRFQTSEYSLNIGIRSSF</sequence>
<comment type="caution">
    <text evidence="2">The sequence shown here is derived from an EMBL/GenBank/DDBJ whole genome shotgun (WGS) entry which is preliminary data.</text>
</comment>
<keyword evidence="3" id="KW-1185">Reference proteome</keyword>